<feature type="transmembrane region" description="Helical" evidence="1">
    <location>
        <begin position="199"/>
        <end position="224"/>
    </location>
</feature>
<feature type="transmembrane region" description="Helical" evidence="1">
    <location>
        <begin position="50"/>
        <end position="72"/>
    </location>
</feature>
<dbReference type="Proteomes" id="UP000051783">
    <property type="component" value="Unassembled WGS sequence"/>
</dbReference>
<feature type="transmembrane region" description="Helical" evidence="1">
    <location>
        <begin position="9"/>
        <end position="30"/>
    </location>
</feature>
<comment type="caution">
    <text evidence="2">The sequence shown here is derived from an EMBL/GenBank/DDBJ whole genome shotgun (WGS) entry which is preliminary data.</text>
</comment>
<dbReference type="STRING" id="942150.IV64_GL001607"/>
<evidence type="ECO:0000256" key="1">
    <source>
        <dbReference type="SAM" id="Phobius"/>
    </source>
</evidence>
<organism evidence="2 3">
    <name type="scientific">Lactiplantibacillus xiangfangensis</name>
    <dbReference type="NCBI Taxonomy" id="942150"/>
    <lineage>
        <taxon>Bacteria</taxon>
        <taxon>Bacillati</taxon>
        <taxon>Bacillota</taxon>
        <taxon>Bacilli</taxon>
        <taxon>Lactobacillales</taxon>
        <taxon>Lactobacillaceae</taxon>
        <taxon>Lactiplantibacillus</taxon>
    </lineage>
</organism>
<keyword evidence="1" id="KW-0812">Transmembrane</keyword>
<dbReference type="AlphaFoldDB" id="A0A0R2M097"/>
<protein>
    <submittedName>
        <fullName evidence="2">Integral membrane protein</fullName>
    </submittedName>
</protein>
<gene>
    <name evidence="2" type="ORF">IV64_GL001607</name>
</gene>
<feature type="transmembrane region" description="Helical" evidence="1">
    <location>
        <begin position="230"/>
        <end position="251"/>
    </location>
</feature>
<dbReference type="PATRIC" id="fig|942150.3.peg.1658"/>
<name>A0A0R2M097_9LACO</name>
<keyword evidence="3" id="KW-1185">Reference proteome</keyword>
<evidence type="ECO:0000313" key="3">
    <source>
        <dbReference type="Proteomes" id="UP000051783"/>
    </source>
</evidence>
<dbReference type="OrthoDB" id="258743at2"/>
<reference evidence="2 3" key="1">
    <citation type="journal article" date="2015" name="Genome Announc.">
        <title>Expanding the biotechnology potential of lactobacilli through comparative genomics of 213 strains and associated genera.</title>
        <authorList>
            <person name="Sun Z."/>
            <person name="Harris H.M."/>
            <person name="McCann A."/>
            <person name="Guo C."/>
            <person name="Argimon S."/>
            <person name="Zhang W."/>
            <person name="Yang X."/>
            <person name="Jeffery I.B."/>
            <person name="Cooney J.C."/>
            <person name="Kagawa T.F."/>
            <person name="Liu W."/>
            <person name="Song Y."/>
            <person name="Salvetti E."/>
            <person name="Wrobel A."/>
            <person name="Rasinkangas P."/>
            <person name="Parkhill J."/>
            <person name="Rea M.C."/>
            <person name="O'Sullivan O."/>
            <person name="Ritari J."/>
            <person name="Douillard F.P."/>
            <person name="Paul Ross R."/>
            <person name="Yang R."/>
            <person name="Briner A.E."/>
            <person name="Felis G.E."/>
            <person name="de Vos W.M."/>
            <person name="Barrangou R."/>
            <person name="Klaenhammer T.R."/>
            <person name="Caufield P.W."/>
            <person name="Cui Y."/>
            <person name="Zhang H."/>
            <person name="O'Toole P.W."/>
        </authorList>
    </citation>
    <scope>NUCLEOTIDE SEQUENCE [LARGE SCALE GENOMIC DNA]</scope>
    <source>
        <strain evidence="2 3">LMG 26013</strain>
    </source>
</reference>
<keyword evidence="1" id="KW-1133">Transmembrane helix</keyword>
<proteinExistence type="predicted"/>
<keyword evidence="1" id="KW-0472">Membrane</keyword>
<feature type="transmembrane region" description="Helical" evidence="1">
    <location>
        <begin position="114"/>
        <end position="136"/>
    </location>
</feature>
<evidence type="ECO:0000313" key="2">
    <source>
        <dbReference type="EMBL" id="KRO07668.1"/>
    </source>
</evidence>
<accession>A0A0R2M097</accession>
<sequence>MKELVENNLLVLLITLGIPGGFAGLLTFINRRSKANLVNHFGINSQVYCGFLGIMLHEISHLILAIIFRHGIQSVQLLKRPHLHPNTDDADDLALGYVNHTWNRHDPYQVIGNLFIGIAPIFGCTAALLGLDLWLAPGLAQSILKLAETPSRPDWSGSWQALVSTPVGWWQALLLLFLTVTIVLGGFDLSPADYENSAVGLYSTFGVIVVVTTILTLLGITSWIQVLVSWGFTLAIILCYSLIVSLIVMLITQILTNRA</sequence>
<feature type="transmembrane region" description="Helical" evidence="1">
    <location>
        <begin position="168"/>
        <end position="187"/>
    </location>
</feature>
<dbReference type="RefSeq" id="WP_057708032.1">
    <property type="nucleotide sequence ID" value="NZ_JQCL01000103.1"/>
</dbReference>
<dbReference type="EMBL" id="JQCL01000103">
    <property type="protein sequence ID" value="KRO07668.1"/>
    <property type="molecule type" value="Genomic_DNA"/>
</dbReference>